<organism evidence="2 3">
    <name type="scientific">Argiope bruennichi</name>
    <name type="common">Wasp spider</name>
    <name type="synonym">Aranea bruennichi</name>
    <dbReference type="NCBI Taxonomy" id="94029"/>
    <lineage>
        <taxon>Eukaryota</taxon>
        <taxon>Metazoa</taxon>
        <taxon>Ecdysozoa</taxon>
        <taxon>Arthropoda</taxon>
        <taxon>Chelicerata</taxon>
        <taxon>Arachnida</taxon>
        <taxon>Araneae</taxon>
        <taxon>Araneomorphae</taxon>
        <taxon>Entelegynae</taxon>
        <taxon>Araneoidea</taxon>
        <taxon>Araneidae</taxon>
        <taxon>Argiope</taxon>
    </lineage>
</organism>
<gene>
    <name evidence="2" type="ORF">HNY73_010015</name>
</gene>
<reference evidence="2" key="2">
    <citation type="submission" date="2020-06" db="EMBL/GenBank/DDBJ databases">
        <authorList>
            <person name="Sheffer M."/>
        </authorList>
    </citation>
    <scope>NUCLEOTIDE SEQUENCE</scope>
</reference>
<evidence type="ECO:0000256" key="1">
    <source>
        <dbReference type="SAM" id="MobiDB-lite"/>
    </source>
</evidence>
<dbReference type="EMBL" id="JABXBU010000030">
    <property type="protein sequence ID" value="KAF8784320.1"/>
    <property type="molecule type" value="Genomic_DNA"/>
</dbReference>
<protein>
    <submittedName>
        <fullName evidence="2">Uncharacterized protein</fullName>
    </submittedName>
</protein>
<dbReference type="AlphaFoldDB" id="A0A8T0F4J1"/>
<feature type="compositionally biased region" description="Basic and acidic residues" evidence="1">
    <location>
        <begin position="13"/>
        <end position="37"/>
    </location>
</feature>
<keyword evidence="3" id="KW-1185">Reference proteome</keyword>
<accession>A0A8T0F4J1</accession>
<evidence type="ECO:0000313" key="2">
    <source>
        <dbReference type="EMBL" id="KAF8784320.1"/>
    </source>
</evidence>
<reference evidence="2" key="1">
    <citation type="journal article" date="2020" name="bioRxiv">
        <title>Chromosome-level reference genome of the European wasp spider Argiope bruennichi: a resource for studies on range expansion and evolutionary adaptation.</title>
        <authorList>
            <person name="Sheffer M.M."/>
            <person name="Hoppe A."/>
            <person name="Krehenwinkel H."/>
            <person name="Uhl G."/>
            <person name="Kuss A.W."/>
            <person name="Jensen L."/>
            <person name="Jensen C."/>
            <person name="Gillespie R.G."/>
            <person name="Hoff K.J."/>
            <person name="Prost S."/>
        </authorList>
    </citation>
    <scope>NUCLEOTIDE SEQUENCE</scope>
</reference>
<dbReference type="Proteomes" id="UP000807504">
    <property type="component" value="Unassembled WGS sequence"/>
</dbReference>
<sequence>MATKRKKKNVKMKTGENRPKDKRPCISSKGREKEGHDGVANAKMAKNVDATTKMNSTDDNHGPSFANVVKNLNSDGIVEKNSIKTRFNFC</sequence>
<name>A0A8T0F4J1_ARGBR</name>
<feature type="compositionally biased region" description="Basic residues" evidence="1">
    <location>
        <begin position="1"/>
        <end position="11"/>
    </location>
</feature>
<feature type="region of interest" description="Disordered" evidence="1">
    <location>
        <begin position="1"/>
        <end position="47"/>
    </location>
</feature>
<proteinExistence type="predicted"/>
<evidence type="ECO:0000313" key="3">
    <source>
        <dbReference type="Proteomes" id="UP000807504"/>
    </source>
</evidence>
<comment type="caution">
    <text evidence="2">The sequence shown here is derived from an EMBL/GenBank/DDBJ whole genome shotgun (WGS) entry which is preliminary data.</text>
</comment>